<evidence type="ECO:0000313" key="8">
    <source>
        <dbReference type="Proteomes" id="UP000827138"/>
    </source>
</evidence>
<proteinExistence type="predicted"/>
<dbReference type="PANTHER" id="PTHR43273">
    <property type="entry name" value="ANAEROBIC SULFATASE-MATURATING ENZYME HOMOLOG ASLB-RELATED"/>
    <property type="match status" value="1"/>
</dbReference>
<dbReference type="NCBIfam" id="TIGR04269">
    <property type="entry name" value="SAM_SPASM_FxsB"/>
    <property type="match status" value="1"/>
</dbReference>
<keyword evidence="1" id="KW-0949">S-adenosyl-L-methionine</keyword>
<dbReference type="PROSITE" id="PS51918">
    <property type="entry name" value="RADICAL_SAM"/>
    <property type="match status" value="1"/>
</dbReference>
<keyword evidence="2" id="KW-0479">Metal-binding</keyword>
<dbReference type="SUPFAM" id="SSF102114">
    <property type="entry name" value="Radical SAM enzymes"/>
    <property type="match status" value="1"/>
</dbReference>
<keyword evidence="4" id="KW-0411">Iron-sulfur</keyword>
<dbReference type="PANTHER" id="PTHR43273:SF8">
    <property type="entry name" value="RADICAL SAM DOMAIN PROTEIN"/>
    <property type="match status" value="1"/>
</dbReference>
<evidence type="ECO:0000256" key="3">
    <source>
        <dbReference type="ARBA" id="ARBA00023004"/>
    </source>
</evidence>
<dbReference type="InterPro" id="IPR013785">
    <property type="entry name" value="Aldolase_TIM"/>
</dbReference>
<dbReference type="NCBIfam" id="TIGR04267">
    <property type="entry name" value="mod_HExxH"/>
    <property type="match status" value="1"/>
</dbReference>
<dbReference type="SFLD" id="SFLDG01072">
    <property type="entry name" value="dehydrogenase_like"/>
    <property type="match status" value="1"/>
</dbReference>
<name>A0ABX8XLW1_9ACTN</name>
<gene>
    <name evidence="7" type="ORF">K1J60_09730</name>
</gene>
<dbReference type="InterPro" id="IPR026337">
    <property type="entry name" value="AKG_HExxH"/>
</dbReference>
<dbReference type="EMBL" id="CP080647">
    <property type="protein sequence ID" value="QYX76749.1"/>
    <property type="molecule type" value="Genomic_DNA"/>
</dbReference>
<keyword evidence="3" id="KW-0408">Iron</keyword>
<evidence type="ECO:0000259" key="6">
    <source>
        <dbReference type="PROSITE" id="PS51918"/>
    </source>
</evidence>
<dbReference type="Gene3D" id="3.20.20.70">
    <property type="entry name" value="Aldolase class I"/>
    <property type="match status" value="1"/>
</dbReference>
<evidence type="ECO:0000256" key="2">
    <source>
        <dbReference type="ARBA" id="ARBA00022723"/>
    </source>
</evidence>
<organism evidence="7 8">
    <name type="scientific">Streptomyces akebiae</name>
    <dbReference type="NCBI Taxonomy" id="2865673"/>
    <lineage>
        <taxon>Bacteria</taxon>
        <taxon>Bacillati</taxon>
        <taxon>Actinomycetota</taxon>
        <taxon>Actinomycetes</taxon>
        <taxon>Kitasatosporales</taxon>
        <taxon>Streptomycetaceae</taxon>
        <taxon>Streptomyces</taxon>
    </lineage>
</organism>
<dbReference type="InterPro" id="IPR026335">
    <property type="entry name" value="rSAM_SPASM_FxsB"/>
</dbReference>
<evidence type="ECO:0000313" key="7">
    <source>
        <dbReference type="EMBL" id="QYX76749.1"/>
    </source>
</evidence>
<evidence type="ECO:0000256" key="4">
    <source>
        <dbReference type="ARBA" id="ARBA00023014"/>
    </source>
</evidence>
<dbReference type="SFLD" id="SFLDG01067">
    <property type="entry name" value="SPASM/twitch_domain_containing"/>
    <property type="match status" value="1"/>
</dbReference>
<dbReference type="SFLD" id="SFLDS00029">
    <property type="entry name" value="Radical_SAM"/>
    <property type="match status" value="1"/>
</dbReference>
<sequence length="837" mass="89971">MTMAARPFRQFVIKVHSRCDLACDHCYVYQHADQSWRGRPVTMSEETFRHAAGRIAEHAAAHRLTRVHVVLHGGEPLLAGRERLRGFARSLRSALSGVAELDLRMQTNGLRLDDEFCAMLVDESIVTSISLDGDEASNDRHRIRRDGSGSYHDVVRAVRLLGSPPHRAAFGGLLCTIDVENDPVEVYRALAELRPPAVDFLLPHATWEFPPPRPGGETDYADWLIAVHKQWTADGMPMRIRMFESISRLTRGRGSLTEALGLGSSDLLVVETDGALEQADWLKTAYPGAPATGMHLATHRLEEAAEHRGIQARRAGLDGLSAQCRACPVVSVCGGGLYGHRHRSSNGFDNPSVYCADLLKIIEYVQTTERDDADVRHGWHGLSWTHFDELAAGYGGAAAVRSLAAAQNSQRRALLAAARRADTQGTGLTAGLRPMSVGAGAGTSAGASAGAVVGTAPGTGGPADSGPGWDAILALPAAALDVLLADPYLRVWALACGQPVRRRAEGRPAEGRPAEGRPAEGRPAEAALSAVARAGGRLTLSVPLRHEPEGPAIHLPGLGRLSLRADGRDRRAGTVTVTAADTALTVEGRTLGQESPPDGMRWQPLRHLSADGLEVALDDLDPSRDCYGYKPLPRLSEAEFRRWEAMFGEAWQLIRTEYAEYAQGIAAGLTTVTPLVPAASGDDVSATSRHAFGAVGIALPRSAEDLAMLIVHEYQHVKLGAMLDMFDLLDGLDDRRYRVLWRPDARPLDAIVQGAYAHLAVADIWRLRVRRGAAGVGPALYERSRTEADRWRTAVLDALDTVAGTGSLTALGHRFVRGLRGEAETLGGVAETGPIAV</sequence>
<dbReference type="SFLD" id="SFLDG01386">
    <property type="entry name" value="main_SPASM_domain-containing"/>
    <property type="match status" value="1"/>
</dbReference>
<feature type="compositionally biased region" description="Basic and acidic residues" evidence="5">
    <location>
        <begin position="502"/>
        <end position="523"/>
    </location>
</feature>
<evidence type="ECO:0000256" key="1">
    <source>
        <dbReference type="ARBA" id="ARBA00022691"/>
    </source>
</evidence>
<keyword evidence="8" id="KW-1185">Reference proteome</keyword>
<protein>
    <submittedName>
        <fullName evidence="7">FxsB family radical SAM/SPASM domain protein</fullName>
    </submittedName>
</protein>
<feature type="domain" description="Radical SAM core" evidence="6">
    <location>
        <begin position="5"/>
        <end position="253"/>
    </location>
</feature>
<accession>A0ABX8XLW1</accession>
<dbReference type="InterPro" id="IPR058240">
    <property type="entry name" value="rSAM_sf"/>
</dbReference>
<evidence type="ECO:0000256" key="5">
    <source>
        <dbReference type="SAM" id="MobiDB-lite"/>
    </source>
</evidence>
<feature type="region of interest" description="Disordered" evidence="5">
    <location>
        <begin position="501"/>
        <end position="525"/>
    </location>
</feature>
<dbReference type="Pfam" id="PF04055">
    <property type="entry name" value="Radical_SAM"/>
    <property type="match status" value="1"/>
</dbReference>
<reference evidence="7 8" key="1">
    <citation type="submission" date="2021-08" db="EMBL/GenBank/DDBJ databases">
        <authorList>
            <person name="Ping M."/>
        </authorList>
    </citation>
    <scope>NUCLEOTIDE SEQUENCE [LARGE SCALE GENOMIC DNA]</scope>
    <source>
        <strain evidence="7 8">MG28</strain>
    </source>
</reference>
<dbReference type="Proteomes" id="UP000827138">
    <property type="component" value="Chromosome"/>
</dbReference>
<dbReference type="InterPro" id="IPR007197">
    <property type="entry name" value="rSAM"/>
</dbReference>
<dbReference type="InterPro" id="IPR023867">
    <property type="entry name" value="Sulphatase_maturase_rSAM"/>
</dbReference>
<dbReference type="RefSeq" id="WP_220645856.1">
    <property type="nucleotide sequence ID" value="NZ_CP080647.1"/>
</dbReference>
<dbReference type="CDD" id="cd01335">
    <property type="entry name" value="Radical_SAM"/>
    <property type="match status" value="1"/>
</dbReference>